<comment type="caution">
    <text evidence="2">The sequence shown here is derived from an EMBL/GenBank/DDBJ whole genome shotgun (WGS) entry which is preliminary data.</text>
</comment>
<feature type="transmembrane region" description="Helical" evidence="1">
    <location>
        <begin position="7"/>
        <end position="31"/>
    </location>
</feature>
<dbReference type="Proteomes" id="UP001276854">
    <property type="component" value="Unassembled WGS sequence"/>
</dbReference>
<dbReference type="RefSeq" id="WP_318064010.1">
    <property type="nucleotide sequence ID" value="NZ_JAWONS010000133.1"/>
</dbReference>
<keyword evidence="1" id="KW-1133">Transmembrane helix</keyword>
<name>A0ABU4GJH8_9CLOT</name>
<sequence length="100" mass="11902">MNKNETFILSPIGIIPPCIFEMFIFLCFRFADWRRELNSELQLRVLWGTIAITLFFAIYYISMLIWVKKNYKKEDRTNLIFKICLVAILGFMSSIVGYFL</sequence>
<keyword evidence="1" id="KW-0472">Membrane</keyword>
<reference evidence="2 3" key="1">
    <citation type="submission" date="2023-10" db="EMBL/GenBank/DDBJ databases">
        <title>A novel Glycoside Hydrolase 43-Like Enzyme from Clostrdium boliviensis is an Endo-xylanase, and a Candidate for Xylooligosaccharides Production from Different Xylan Substrates.</title>
        <authorList>
            <person name="Alvarez M.T."/>
            <person name="Rocabado-Villegas L.R."/>
            <person name="Salas-Veizaga D.M."/>
            <person name="Linares-Pasten J.A."/>
            <person name="Gudmundsdottir E.E."/>
            <person name="Hreggvidsson G.O."/>
            <person name="Adlercreutz P."/>
            <person name="Nordberg Karlsson E."/>
        </authorList>
    </citation>
    <scope>NUCLEOTIDE SEQUENCE [LARGE SCALE GENOMIC DNA]</scope>
    <source>
        <strain evidence="2 3">E-1</strain>
    </source>
</reference>
<feature type="transmembrane region" description="Helical" evidence="1">
    <location>
        <begin position="43"/>
        <end position="67"/>
    </location>
</feature>
<evidence type="ECO:0000313" key="3">
    <source>
        <dbReference type="Proteomes" id="UP001276854"/>
    </source>
</evidence>
<gene>
    <name evidence="2" type="ORF">RZO55_09290</name>
</gene>
<evidence type="ECO:0000256" key="1">
    <source>
        <dbReference type="SAM" id="Phobius"/>
    </source>
</evidence>
<feature type="transmembrane region" description="Helical" evidence="1">
    <location>
        <begin position="79"/>
        <end position="99"/>
    </location>
</feature>
<evidence type="ECO:0000313" key="2">
    <source>
        <dbReference type="EMBL" id="MDW2797763.1"/>
    </source>
</evidence>
<keyword evidence="1" id="KW-0812">Transmembrane</keyword>
<keyword evidence="3" id="KW-1185">Reference proteome</keyword>
<proteinExistence type="predicted"/>
<dbReference type="EMBL" id="JAWONS010000133">
    <property type="protein sequence ID" value="MDW2797763.1"/>
    <property type="molecule type" value="Genomic_DNA"/>
</dbReference>
<accession>A0ABU4GJH8</accession>
<protein>
    <submittedName>
        <fullName evidence="2">Uncharacterized protein</fullName>
    </submittedName>
</protein>
<organism evidence="2 3">
    <name type="scientific">Clostridium boliviensis</name>
    <dbReference type="NCBI Taxonomy" id="318465"/>
    <lineage>
        <taxon>Bacteria</taxon>
        <taxon>Bacillati</taxon>
        <taxon>Bacillota</taxon>
        <taxon>Clostridia</taxon>
        <taxon>Eubacteriales</taxon>
        <taxon>Clostridiaceae</taxon>
        <taxon>Clostridium</taxon>
    </lineage>
</organism>